<dbReference type="EMBL" id="CDOD01000026">
    <property type="protein sequence ID" value="CEN36392.1"/>
    <property type="molecule type" value="Genomic_DNA"/>
</dbReference>
<dbReference type="NCBIfam" id="TIGR00613">
    <property type="entry name" value="reco"/>
    <property type="match status" value="1"/>
</dbReference>
<evidence type="ECO:0000256" key="3">
    <source>
        <dbReference type="ARBA" id="ARBA00023204"/>
    </source>
</evidence>
<dbReference type="Pfam" id="PF11967">
    <property type="entry name" value="RecO_N"/>
    <property type="match status" value="1"/>
</dbReference>
<dbReference type="HAMAP" id="MF_00201">
    <property type="entry name" value="RecO"/>
    <property type="match status" value="1"/>
</dbReference>
<dbReference type="Pfam" id="PF02565">
    <property type="entry name" value="RecO_C"/>
    <property type="match status" value="1"/>
</dbReference>
<keyword evidence="2 4" id="KW-0233">DNA recombination</keyword>
<dbReference type="InterPro" id="IPR037278">
    <property type="entry name" value="ARFGAP/RecO"/>
</dbReference>
<gene>
    <name evidence="4 6" type="primary">recO</name>
    <name evidence="6" type="ORF">CCYN2B_320011</name>
</gene>
<feature type="domain" description="DNA replication/recombination mediator RecO N-terminal" evidence="5">
    <location>
        <begin position="3"/>
        <end position="82"/>
    </location>
</feature>
<evidence type="ECO:0000313" key="7">
    <source>
        <dbReference type="Proteomes" id="UP000038055"/>
    </source>
</evidence>
<comment type="similarity">
    <text evidence="4">Belongs to the RecO family.</text>
</comment>
<dbReference type="SUPFAM" id="SSF50249">
    <property type="entry name" value="Nucleic acid-binding proteins"/>
    <property type="match status" value="1"/>
</dbReference>
<evidence type="ECO:0000256" key="4">
    <source>
        <dbReference type="HAMAP-Rule" id="MF_00201"/>
    </source>
</evidence>
<accession>A0A0B7HEQ8</accession>
<evidence type="ECO:0000256" key="2">
    <source>
        <dbReference type="ARBA" id="ARBA00023172"/>
    </source>
</evidence>
<dbReference type="InterPro" id="IPR003717">
    <property type="entry name" value="RecO"/>
</dbReference>
<evidence type="ECO:0000313" key="6">
    <source>
        <dbReference type="EMBL" id="CEN36392.1"/>
    </source>
</evidence>
<dbReference type="InterPro" id="IPR012340">
    <property type="entry name" value="NA-bd_OB-fold"/>
</dbReference>
<dbReference type="eggNOG" id="COG1381">
    <property type="taxonomic scope" value="Bacteria"/>
</dbReference>
<dbReference type="RefSeq" id="WP_041992522.1">
    <property type="nucleotide sequence ID" value="NZ_CDOD01000026.1"/>
</dbReference>
<evidence type="ECO:0000259" key="5">
    <source>
        <dbReference type="Pfam" id="PF11967"/>
    </source>
</evidence>
<dbReference type="Proteomes" id="UP000038055">
    <property type="component" value="Unassembled WGS sequence"/>
</dbReference>
<dbReference type="SUPFAM" id="SSF57863">
    <property type="entry name" value="ArfGap/RecO-like zinc finger"/>
    <property type="match status" value="1"/>
</dbReference>
<dbReference type="GO" id="GO:0006302">
    <property type="term" value="P:double-strand break repair"/>
    <property type="evidence" value="ECO:0007669"/>
    <property type="project" value="TreeGrafter"/>
</dbReference>
<dbReference type="PANTHER" id="PTHR33991">
    <property type="entry name" value="DNA REPAIR PROTEIN RECO"/>
    <property type="match status" value="1"/>
</dbReference>
<sequence>MYSATKAIVISVLKYGDNSLIVKCFTQEFGVRSYLLQGVLSSKKTTLKPALFQSFMQLELVVSNRNTGALERIKEAKVAKIYQSAHTDIYKSSVVMFLSEICSFVCVNEYAEPELYQFFEEKLSFFDENEFISNFHLKFLIDLTRFLGFYPDISNEDNSFFSLEEGIFSHSDETKHSISGKELIFFKDIISSEYTDLYKVKSSKNERNILLSHILKYYQWHFPGFRKPKSLEVLQVLF</sequence>
<dbReference type="Gene3D" id="2.40.50.140">
    <property type="entry name" value="Nucleic acid-binding proteins"/>
    <property type="match status" value="1"/>
</dbReference>
<dbReference type="GO" id="GO:0006310">
    <property type="term" value="P:DNA recombination"/>
    <property type="evidence" value="ECO:0007669"/>
    <property type="project" value="UniProtKB-UniRule"/>
</dbReference>
<dbReference type="InterPro" id="IPR022572">
    <property type="entry name" value="DNA_rep/recomb_RecO_N"/>
</dbReference>
<evidence type="ECO:0000256" key="1">
    <source>
        <dbReference type="ARBA" id="ARBA00022763"/>
    </source>
</evidence>
<dbReference type="AlphaFoldDB" id="A0A0B7HEQ8"/>
<organism evidence="6 7">
    <name type="scientific">Capnocytophaga cynodegmi</name>
    <dbReference type="NCBI Taxonomy" id="28189"/>
    <lineage>
        <taxon>Bacteria</taxon>
        <taxon>Pseudomonadati</taxon>
        <taxon>Bacteroidota</taxon>
        <taxon>Flavobacteriia</taxon>
        <taxon>Flavobacteriales</taxon>
        <taxon>Flavobacteriaceae</taxon>
        <taxon>Capnocytophaga</taxon>
    </lineage>
</organism>
<dbReference type="GO" id="GO:0043590">
    <property type="term" value="C:bacterial nucleoid"/>
    <property type="evidence" value="ECO:0007669"/>
    <property type="project" value="TreeGrafter"/>
</dbReference>
<proteinExistence type="inferred from homology"/>
<protein>
    <recommendedName>
        <fullName evidence="4">DNA repair protein RecO</fullName>
    </recommendedName>
    <alternativeName>
        <fullName evidence="4">Recombination protein O</fullName>
    </alternativeName>
</protein>
<reference evidence="7" key="1">
    <citation type="submission" date="2015-01" db="EMBL/GenBank/DDBJ databases">
        <authorList>
            <person name="MANFREDI Pablo"/>
        </authorList>
    </citation>
    <scope>NUCLEOTIDE SEQUENCE [LARGE SCALE GENOMIC DNA]</scope>
    <source>
        <strain evidence="7">Ccyn2B</strain>
    </source>
</reference>
<keyword evidence="3 4" id="KW-0234">DNA repair</keyword>
<keyword evidence="1 4" id="KW-0227">DNA damage</keyword>
<dbReference type="PANTHER" id="PTHR33991:SF1">
    <property type="entry name" value="DNA REPAIR PROTEIN RECO"/>
    <property type="match status" value="1"/>
</dbReference>
<keyword evidence="7" id="KW-1185">Reference proteome</keyword>
<name>A0A0B7HEQ8_9FLAO</name>
<dbReference type="STRING" id="28189.CCYN74_200002"/>
<comment type="function">
    <text evidence="4">Involved in DNA repair and RecF pathway recombination.</text>
</comment>